<accession>A0A8S2B0Y7</accession>
<organism evidence="2 3">
    <name type="scientific">Arabidopsis arenosa</name>
    <name type="common">Sand rock-cress</name>
    <name type="synonym">Cardaminopsis arenosa</name>
    <dbReference type="NCBI Taxonomy" id="38785"/>
    <lineage>
        <taxon>Eukaryota</taxon>
        <taxon>Viridiplantae</taxon>
        <taxon>Streptophyta</taxon>
        <taxon>Embryophyta</taxon>
        <taxon>Tracheophyta</taxon>
        <taxon>Spermatophyta</taxon>
        <taxon>Magnoliopsida</taxon>
        <taxon>eudicotyledons</taxon>
        <taxon>Gunneridae</taxon>
        <taxon>Pentapetalae</taxon>
        <taxon>rosids</taxon>
        <taxon>malvids</taxon>
        <taxon>Brassicales</taxon>
        <taxon>Brassicaceae</taxon>
        <taxon>Camelineae</taxon>
        <taxon>Arabidopsis</taxon>
    </lineage>
</organism>
<dbReference type="EMBL" id="LR999458">
    <property type="protein sequence ID" value="CAE6225313.1"/>
    <property type="molecule type" value="Genomic_DNA"/>
</dbReference>
<feature type="compositionally biased region" description="Polar residues" evidence="1">
    <location>
        <begin position="72"/>
        <end position="98"/>
    </location>
</feature>
<dbReference type="AlphaFoldDB" id="A0A8S2B0Y7"/>
<protein>
    <submittedName>
        <fullName evidence="2">Uncharacterized protein</fullName>
    </submittedName>
</protein>
<evidence type="ECO:0000313" key="3">
    <source>
        <dbReference type="Proteomes" id="UP000682877"/>
    </source>
</evidence>
<name>A0A8S2B0Y7_ARAAE</name>
<keyword evidence="3" id="KW-1185">Reference proteome</keyword>
<feature type="compositionally biased region" description="Basic and acidic residues" evidence="1">
    <location>
        <begin position="7"/>
        <end position="16"/>
    </location>
</feature>
<sequence>MDSAEEEGARAEEEIGRAGLCRQRRASTKMGIYVDTLTDDDEDERPKRKGKKGVYMARKKTTKEDEEKQNNEIDQNVTVEEANGATSKTRVNTDSITEQVEDSGSKLSIAEKTRIRTNQVEQQA</sequence>
<dbReference type="Proteomes" id="UP000682877">
    <property type="component" value="Chromosome 8"/>
</dbReference>
<feature type="region of interest" description="Disordered" evidence="1">
    <location>
        <begin position="1"/>
        <end position="110"/>
    </location>
</feature>
<proteinExistence type="predicted"/>
<feature type="compositionally biased region" description="Basic and acidic residues" evidence="1">
    <location>
        <begin position="62"/>
        <end position="71"/>
    </location>
</feature>
<feature type="compositionally biased region" description="Basic residues" evidence="1">
    <location>
        <begin position="47"/>
        <end position="61"/>
    </location>
</feature>
<gene>
    <name evidence="2" type="ORF">AARE701A_LOCUS20795</name>
</gene>
<evidence type="ECO:0000256" key="1">
    <source>
        <dbReference type="SAM" id="MobiDB-lite"/>
    </source>
</evidence>
<evidence type="ECO:0000313" key="2">
    <source>
        <dbReference type="EMBL" id="CAE6225313.1"/>
    </source>
</evidence>
<reference evidence="2" key="1">
    <citation type="submission" date="2021-01" db="EMBL/GenBank/DDBJ databases">
        <authorList>
            <person name="Bezrukov I."/>
        </authorList>
    </citation>
    <scope>NUCLEOTIDE SEQUENCE</scope>
</reference>